<evidence type="ECO:0000256" key="1">
    <source>
        <dbReference type="ARBA" id="ARBA00004370"/>
    </source>
</evidence>
<dbReference type="SUPFAM" id="SSF58104">
    <property type="entry name" value="Methyl-accepting chemotaxis protein (MCP) signaling domain"/>
    <property type="match status" value="1"/>
</dbReference>
<name>A0ABN8DLR7_9VIBR</name>
<dbReference type="EMBL" id="CAKLCM010000003">
    <property type="protein sequence ID" value="CAH0528919.1"/>
    <property type="molecule type" value="Genomic_DNA"/>
</dbReference>
<evidence type="ECO:0000256" key="2">
    <source>
        <dbReference type="ARBA" id="ARBA00023224"/>
    </source>
</evidence>
<reference evidence="8" key="1">
    <citation type="submission" date="2021-12" db="EMBL/GenBank/DDBJ databases">
        <authorList>
            <person name="Rodrigo-Torres L."/>
            <person name="Arahal R. D."/>
            <person name="Lucena T."/>
        </authorList>
    </citation>
    <scope>NUCLEOTIDE SEQUENCE</scope>
    <source>
        <strain evidence="8">CECT 8226</strain>
    </source>
</reference>
<dbReference type="InterPro" id="IPR004090">
    <property type="entry name" value="Chemotax_Me-accpt_rcpt"/>
</dbReference>
<dbReference type="PANTHER" id="PTHR32089:SF112">
    <property type="entry name" value="LYSOZYME-LIKE PROTEIN-RELATED"/>
    <property type="match status" value="1"/>
</dbReference>
<comment type="subcellular location">
    <subcellularLocation>
        <location evidence="1">Membrane</location>
    </subcellularLocation>
</comment>
<dbReference type="PANTHER" id="PTHR32089">
    <property type="entry name" value="METHYL-ACCEPTING CHEMOTAXIS PROTEIN MCPB"/>
    <property type="match status" value="1"/>
</dbReference>
<evidence type="ECO:0000313" key="8">
    <source>
        <dbReference type="EMBL" id="CAH0528919.1"/>
    </source>
</evidence>
<keyword evidence="5" id="KW-0175">Coiled coil</keyword>
<feature type="transmembrane region" description="Helical" evidence="6">
    <location>
        <begin position="37"/>
        <end position="58"/>
    </location>
</feature>
<sequence>METRKESSSLASLPKLLWVLFFVVTVCGVFIPQQITVYLLASLSLSTVMLLTMLCAELRTLVSHLKRNQEPDVKQSRWTLSLYHAIDDLLLVERRKVNQARSITTEMAYCAQELAANAADAATASQQQADATSSSASAATEISMSIEEVSERLEQTRQSMQQGKSLCDQGSEALEETRSSVQTVEQQVLTTKQSIEKLDNKLQSVTEMSQFIREIAEQTNLLALNAAIEAARAGEHGRGFSVVAEEVGRLAKRSHESANEITTHINDVTQSMNDVTELMGEVSDGNQRCSQRVTIAYESLQNMVASIESVTDQVAGISAASEQQAIAINEISESMEQIATTAHHNANTATDNAQVAAHLDTLTAKEVA</sequence>
<dbReference type="SMART" id="SM00283">
    <property type="entry name" value="MA"/>
    <property type="match status" value="1"/>
</dbReference>
<evidence type="ECO:0000256" key="4">
    <source>
        <dbReference type="PROSITE-ProRule" id="PRU00284"/>
    </source>
</evidence>
<protein>
    <submittedName>
        <fullName evidence="8">Methyl-accepting chemotaxis protein 2</fullName>
    </submittedName>
</protein>
<dbReference type="InterPro" id="IPR004089">
    <property type="entry name" value="MCPsignal_dom"/>
</dbReference>
<comment type="caution">
    <text evidence="8">The sequence shown here is derived from an EMBL/GenBank/DDBJ whole genome shotgun (WGS) entry which is preliminary data.</text>
</comment>
<feature type="coiled-coil region" evidence="5">
    <location>
        <begin position="146"/>
        <end position="201"/>
    </location>
</feature>
<dbReference type="Proteomes" id="UP000838160">
    <property type="component" value="Unassembled WGS sequence"/>
</dbReference>
<dbReference type="RefSeq" id="WP_237485812.1">
    <property type="nucleotide sequence ID" value="NZ_CAKLCM010000003.1"/>
</dbReference>
<evidence type="ECO:0000256" key="5">
    <source>
        <dbReference type="SAM" id="Coils"/>
    </source>
</evidence>
<dbReference type="PROSITE" id="PS50111">
    <property type="entry name" value="CHEMOTAXIS_TRANSDUC_2"/>
    <property type="match status" value="1"/>
</dbReference>
<evidence type="ECO:0000313" key="9">
    <source>
        <dbReference type="Proteomes" id="UP000838160"/>
    </source>
</evidence>
<gene>
    <name evidence="8" type="primary">mcp2</name>
    <name evidence="8" type="ORF">VHP8226_02949</name>
</gene>
<feature type="domain" description="Methyl-accepting transducer" evidence="7">
    <location>
        <begin position="103"/>
        <end position="339"/>
    </location>
</feature>
<feature type="transmembrane region" description="Helical" evidence="6">
    <location>
        <begin position="12"/>
        <end position="31"/>
    </location>
</feature>
<dbReference type="Pfam" id="PF00015">
    <property type="entry name" value="MCPsignal"/>
    <property type="match status" value="1"/>
</dbReference>
<dbReference type="Gene3D" id="1.10.287.950">
    <property type="entry name" value="Methyl-accepting chemotaxis protein"/>
    <property type="match status" value="1"/>
</dbReference>
<comment type="similarity">
    <text evidence="3">Belongs to the methyl-accepting chemotaxis (MCP) protein family.</text>
</comment>
<evidence type="ECO:0000256" key="3">
    <source>
        <dbReference type="ARBA" id="ARBA00029447"/>
    </source>
</evidence>
<evidence type="ECO:0000256" key="6">
    <source>
        <dbReference type="SAM" id="Phobius"/>
    </source>
</evidence>
<dbReference type="CDD" id="cd11386">
    <property type="entry name" value="MCP_signal"/>
    <property type="match status" value="1"/>
</dbReference>
<organism evidence="8 9">
    <name type="scientific">Vibrio hippocampi</name>
    <dbReference type="NCBI Taxonomy" id="654686"/>
    <lineage>
        <taxon>Bacteria</taxon>
        <taxon>Pseudomonadati</taxon>
        <taxon>Pseudomonadota</taxon>
        <taxon>Gammaproteobacteria</taxon>
        <taxon>Vibrionales</taxon>
        <taxon>Vibrionaceae</taxon>
        <taxon>Vibrio</taxon>
    </lineage>
</organism>
<dbReference type="PRINTS" id="PR00260">
    <property type="entry name" value="CHEMTRNSDUCR"/>
</dbReference>
<keyword evidence="6" id="KW-0472">Membrane</keyword>
<evidence type="ECO:0000259" key="7">
    <source>
        <dbReference type="PROSITE" id="PS50111"/>
    </source>
</evidence>
<keyword evidence="6" id="KW-1133">Transmembrane helix</keyword>
<keyword evidence="6" id="KW-0812">Transmembrane</keyword>
<keyword evidence="9" id="KW-1185">Reference proteome</keyword>
<proteinExistence type="inferred from homology"/>
<accession>A0ABN8DLR7</accession>
<keyword evidence="2 4" id="KW-0807">Transducer</keyword>